<sequence>MLNEKLYVKTLKIWLGEENVRYFKHLKGLKGSVFPVLKLNMDRKGLPAHPVHFREGMQIRNYLRTKFPELSEMAGDILDEYTVELMEKVIKD</sequence>
<name>A0A8S5RYP4_9CAUD</name>
<organism evidence="1">
    <name type="scientific">Myoviridae sp. ctNQV2</name>
    <dbReference type="NCBI Taxonomy" id="2827683"/>
    <lineage>
        <taxon>Viruses</taxon>
        <taxon>Duplodnaviria</taxon>
        <taxon>Heunggongvirae</taxon>
        <taxon>Uroviricota</taxon>
        <taxon>Caudoviricetes</taxon>
    </lineage>
</organism>
<reference evidence="1" key="1">
    <citation type="journal article" date="2021" name="Proc. Natl. Acad. Sci. U.S.A.">
        <title>A Catalog of Tens of Thousands of Viruses from Human Metagenomes Reveals Hidden Associations with Chronic Diseases.</title>
        <authorList>
            <person name="Tisza M.J."/>
            <person name="Buck C.B."/>
        </authorList>
    </citation>
    <scope>NUCLEOTIDE SEQUENCE</scope>
    <source>
        <strain evidence="1">CtNQV2</strain>
    </source>
</reference>
<accession>A0A8S5RYP4</accession>
<protein>
    <submittedName>
        <fullName evidence="1">Uncharacterized protein</fullName>
    </submittedName>
</protein>
<proteinExistence type="predicted"/>
<evidence type="ECO:0000313" key="1">
    <source>
        <dbReference type="EMBL" id="DAF43892.1"/>
    </source>
</evidence>
<dbReference type="EMBL" id="BK032510">
    <property type="protein sequence ID" value="DAF43892.1"/>
    <property type="molecule type" value="Genomic_DNA"/>
</dbReference>